<dbReference type="InterPro" id="IPR001173">
    <property type="entry name" value="Glyco_trans_2-like"/>
</dbReference>
<dbReference type="RefSeq" id="WP_068703574.1">
    <property type="nucleotide sequence ID" value="NZ_BDCR01000003.1"/>
</dbReference>
<reference evidence="3" key="2">
    <citation type="journal article" date="2017" name="Genome Announc.">
        <title>Draft genome sequence of Paludibacter jiangxiensis NM7(T), a propionate-producing fermentative bacterium.</title>
        <authorList>
            <person name="Qiu Y.-L."/>
            <person name="Tourlousse D.M."/>
            <person name="Matsuura N."/>
            <person name="Ohashi A."/>
            <person name="Sekiguchi Y."/>
        </authorList>
    </citation>
    <scope>NUCLEOTIDE SEQUENCE [LARGE SCALE GENOMIC DNA]</scope>
    <source>
        <strain evidence="3">NM7</strain>
    </source>
</reference>
<sequence length="285" mass="33201">MIKLSIITINYNNAEGLQKTMKSVFAQTAEEFEYIVIDGASTDESKEVIIQYAHQFDSPTLRLKWLCEPDNGIYHAMNKGIKMAQGEYVQFLNSGDLLATQDVTKKMLRDLESKEQKTKNKDKIAILYGNMLKSLPKGILCDRGLAGKQPAMIDFIRGTINHSPSYIRRSLYDKYGLYDEKLKIVSDWKWFLQVVVFGEETTAYADIDVTIFDMHGISSTNHALDKAEREQVLSELLPAAVMADYKQWAFPIEQMKRLNRYWLTRKLVWWMERGLFKWEKWTKRK</sequence>
<dbReference type="STRING" id="681398.PJIAN_3185"/>
<keyword evidence="2" id="KW-0808">Transferase</keyword>
<dbReference type="EMBL" id="BDCR01000003">
    <property type="protein sequence ID" value="GAT62874.1"/>
    <property type="molecule type" value="Genomic_DNA"/>
</dbReference>
<dbReference type="Gene3D" id="3.90.550.10">
    <property type="entry name" value="Spore Coat Polysaccharide Biosynthesis Protein SpsA, Chain A"/>
    <property type="match status" value="1"/>
</dbReference>
<reference evidence="3" key="1">
    <citation type="submission" date="2016-04" db="EMBL/GenBank/DDBJ databases">
        <title>Draft genome sequence of Paludibacter jiangxiensis strain NM7.</title>
        <authorList>
            <person name="Qiu Y."/>
            <person name="Matsuura N."/>
            <person name="Ohashi A."/>
            <person name="Tourlousse M.D."/>
            <person name="Sekiguchi Y."/>
        </authorList>
    </citation>
    <scope>NUCLEOTIDE SEQUENCE [LARGE SCALE GENOMIC DNA]</scope>
    <source>
        <strain evidence="3">NM7</strain>
    </source>
</reference>
<dbReference type="OrthoDB" id="9788101at2"/>
<feature type="domain" description="Glycosyltransferase 2-like" evidence="1">
    <location>
        <begin position="5"/>
        <end position="113"/>
    </location>
</feature>
<organism evidence="2 3">
    <name type="scientific">Paludibacter jiangxiensis</name>
    <dbReference type="NCBI Taxonomy" id="681398"/>
    <lineage>
        <taxon>Bacteria</taxon>
        <taxon>Pseudomonadati</taxon>
        <taxon>Bacteroidota</taxon>
        <taxon>Bacteroidia</taxon>
        <taxon>Bacteroidales</taxon>
        <taxon>Paludibacteraceae</taxon>
        <taxon>Paludibacter</taxon>
    </lineage>
</organism>
<dbReference type="SUPFAM" id="SSF53448">
    <property type="entry name" value="Nucleotide-diphospho-sugar transferases"/>
    <property type="match status" value="1"/>
</dbReference>
<dbReference type="InterPro" id="IPR029044">
    <property type="entry name" value="Nucleotide-diphossugar_trans"/>
</dbReference>
<dbReference type="Proteomes" id="UP000076586">
    <property type="component" value="Unassembled WGS sequence"/>
</dbReference>
<dbReference type="PANTHER" id="PTHR22916">
    <property type="entry name" value="GLYCOSYLTRANSFERASE"/>
    <property type="match status" value="1"/>
</dbReference>
<dbReference type="PANTHER" id="PTHR22916:SF67">
    <property type="entry name" value="COLANIC ACID BIOSYNTHESIS GLYCOSYL TRANSFERASE WCAE-RELATED"/>
    <property type="match status" value="1"/>
</dbReference>
<dbReference type="AlphaFoldDB" id="A0A161L7S6"/>
<dbReference type="GO" id="GO:0016758">
    <property type="term" value="F:hexosyltransferase activity"/>
    <property type="evidence" value="ECO:0007669"/>
    <property type="project" value="UniProtKB-ARBA"/>
</dbReference>
<keyword evidence="3" id="KW-1185">Reference proteome</keyword>
<dbReference type="CDD" id="cd06433">
    <property type="entry name" value="GT_2_WfgS_like"/>
    <property type="match status" value="1"/>
</dbReference>
<accession>A0A161L7S6</accession>
<evidence type="ECO:0000259" key="1">
    <source>
        <dbReference type="Pfam" id="PF00535"/>
    </source>
</evidence>
<protein>
    <submittedName>
        <fullName evidence="2">Glycosyltransferase</fullName>
    </submittedName>
</protein>
<evidence type="ECO:0000313" key="2">
    <source>
        <dbReference type="EMBL" id="GAT62874.1"/>
    </source>
</evidence>
<name>A0A161L7S6_9BACT</name>
<evidence type="ECO:0000313" key="3">
    <source>
        <dbReference type="Proteomes" id="UP000076586"/>
    </source>
</evidence>
<comment type="caution">
    <text evidence="2">The sequence shown here is derived from an EMBL/GenBank/DDBJ whole genome shotgun (WGS) entry which is preliminary data.</text>
</comment>
<gene>
    <name evidence="2" type="ORF">PJIAN_3185</name>
</gene>
<dbReference type="Pfam" id="PF00535">
    <property type="entry name" value="Glycos_transf_2"/>
    <property type="match status" value="1"/>
</dbReference>
<proteinExistence type="predicted"/>